<accession>A0ABZ3FNH7</accession>
<proteinExistence type="predicted"/>
<gene>
    <name evidence="6" type="ORF">AADG42_03555</name>
</gene>
<evidence type="ECO:0000256" key="3">
    <source>
        <dbReference type="PROSITE-ProRule" id="PRU01091"/>
    </source>
</evidence>
<feature type="domain" description="Response regulatory" evidence="4">
    <location>
        <begin position="3"/>
        <end position="117"/>
    </location>
</feature>
<keyword evidence="2" id="KW-0597">Phosphoprotein</keyword>
<sequence>MSHILIAEDHAPISSFVESGLQAAGYQTSVVTDGATAYLMASAGGFDLVILDIGLPELDGFEVLRRLREVGCGVPVIILTARDSVMDTVAGLEGGASDYVTKPFQFAELLARVRLRLREHNSHPVNPAHVLEGAGLTLDLRSRRVRVDGEDIDLTAREFSLIEVFVMHPEQVLSREQLLGHVWGMDFDPGSNVVEVCVRTVRRKIGAERIETVRGMGYRLRDLG</sequence>
<dbReference type="PANTHER" id="PTHR48111:SF38">
    <property type="entry name" value="TWO-COMPONENT RESPONSE REGULATOR"/>
    <property type="match status" value="1"/>
</dbReference>
<keyword evidence="7" id="KW-1185">Reference proteome</keyword>
<protein>
    <submittedName>
        <fullName evidence="6">Response regulator transcription factor</fullName>
    </submittedName>
</protein>
<dbReference type="InterPro" id="IPR001789">
    <property type="entry name" value="Sig_transdc_resp-reg_receiver"/>
</dbReference>
<feature type="modified residue" description="4-aspartylphosphate" evidence="2">
    <location>
        <position position="52"/>
    </location>
</feature>
<dbReference type="SUPFAM" id="SSF52172">
    <property type="entry name" value="CheY-like"/>
    <property type="match status" value="1"/>
</dbReference>
<dbReference type="SMART" id="SM00862">
    <property type="entry name" value="Trans_reg_C"/>
    <property type="match status" value="1"/>
</dbReference>
<dbReference type="InterPro" id="IPR001867">
    <property type="entry name" value="OmpR/PhoB-type_DNA-bd"/>
</dbReference>
<keyword evidence="1 3" id="KW-0238">DNA-binding</keyword>
<name>A0ABZ3FNH7_9ACTN</name>
<reference evidence="6 7" key="1">
    <citation type="submission" date="2024-04" db="EMBL/GenBank/DDBJ databases">
        <title>Isolation of an actinomycete strain from pig manure.</title>
        <authorList>
            <person name="Gong T."/>
            <person name="Yu Z."/>
            <person name="An M."/>
            <person name="Wei C."/>
            <person name="Yang W."/>
            <person name="Liu L."/>
        </authorList>
    </citation>
    <scope>NUCLEOTIDE SEQUENCE [LARGE SCALE GENOMIC DNA]</scope>
    <source>
        <strain evidence="6 7">ZF39</strain>
    </source>
</reference>
<evidence type="ECO:0000313" key="6">
    <source>
        <dbReference type="EMBL" id="XAN06422.1"/>
    </source>
</evidence>
<dbReference type="InterPro" id="IPR011006">
    <property type="entry name" value="CheY-like_superfamily"/>
</dbReference>
<dbReference type="Gene3D" id="6.10.250.690">
    <property type="match status" value="1"/>
</dbReference>
<dbReference type="PROSITE" id="PS50110">
    <property type="entry name" value="RESPONSE_REGULATORY"/>
    <property type="match status" value="1"/>
</dbReference>
<evidence type="ECO:0000313" key="7">
    <source>
        <dbReference type="Proteomes" id="UP001442841"/>
    </source>
</evidence>
<evidence type="ECO:0000256" key="1">
    <source>
        <dbReference type="ARBA" id="ARBA00023125"/>
    </source>
</evidence>
<dbReference type="Gene3D" id="1.10.10.10">
    <property type="entry name" value="Winged helix-like DNA-binding domain superfamily/Winged helix DNA-binding domain"/>
    <property type="match status" value="1"/>
</dbReference>
<dbReference type="Proteomes" id="UP001442841">
    <property type="component" value="Chromosome"/>
</dbReference>
<dbReference type="EMBL" id="CP154795">
    <property type="protein sequence ID" value="XAN06422.1"/>
    <property type="molecule type" value="Genomic_DNA"/>
</dbReference>
<dbReference type="Gene3D" id="3.40.50.2300">
    <property type="match status" value="1"/>
</dbReference>
<dbReference type="Pfam" id="PF00072">
    <property type="entry name" value="Response_reg"/>
    <property type="match status" value="1"/>
</dbReference>
<dbReference type="SMART" id="SM00448">
    <property type="entry name" value="REC"/>
    <property type="match status" value="1"/>
</dbReference>
<evidence type="ECO:0000259" key="4">
    <source>
        <dbReference type="PROSITE" id="PS50110"/>
    </source>
</evidence>
<dbReference type="RefSeq" id="WP_425307852.1">
    <property type="nucleotide sequence ID" value="NZ_CP154795.1"/>
</dbReference>
<dbReference type="PROSITE" id="PS51755">
    <property type="entry name" value="OMPR_PHOB"/>
    <property type="match status" value="1"/>
</dbReference>
<evidence type="ECO:0000259" key="5">
    <source>
        <dbReference type="PROSITE" id="PS51755"/>
    </source>
</evidence>
<evidence type="ECO:0000256" key="2">
    <source>
        <dbReference type="PROSITE-ProRule" id="PRU00169"/>
    </source>
</evidence>
<dbReference type="CDD" id="cd00383">
    <property type="entry name" value="trans_reg_C"/>
    <property type="match status" value="1"/>
</dbReference>
<feature type="DNA-binding region" description="OmpR/PhoB-type" evidence="3">
    <location>
        <begin position="128"/>
        <end position="222"/>
    </location>
</feature>
<dbReference type="InterPro" id="IPR036388">
    <property type="entry name" value="WH-like_DNA-bd_sf"/>
</dbReference>
<feature type="domain" description="OmpR/PhoB-type" evidence="5">
    <location>
        <begin position="128"/>
        <end position="222"/>
    </location>
</feature>
<dbReference type="CDD" id="cd17574">
    <property type="entry name" value="REC_OmpR"/>
    <property type="match status" value="1"/>
</dbReference>
<dbReference type="PANTHER" id="PTHR48111">
    <property type="entry name" value="REGULATOR OF RPOS"/>
    <property type="match status" value="1"/>
</dbReference>
<dbReference type="Pfam" id="PF00486">
    <property type="entry name" value="Trans_reg_C"/>
    <property type="match status" value="1"/>
</dbReference>
<dbReference type="InterPro" id="IPR039420">
    <property type="entry name" value="WalR-like"/>
</dbReference>
<organism evidence="6 7">
    <name type="scientific">Ammonicoccus fulvus</name>
    <dbReference type="NCBI Taxonomy" id="3138240"/>
    <lineage>
        <taxon>Bacteria</taxon>
        <taxon>Bacillati</taxon>
        <taxon>Actinomycetota</taxon>
        <taxon>Actinomycetes</taxon>
        <taxon>Propionibacteriales</taxon>
        <taxon>Propionibacteriaceae</taxon>
        <taxon>Ammonicoccus</taxon>
    </lineage>
</organism>